<proteinExistence type="predicted"/>
<accession>A0A0K9XKA9</accession>
<protein>
    <submittedName>
        <fullName evidence="1">Uncharacterized protein</fullName>
    </submittedName>
</protein>
<keyword evidence="2" id="KW-1185">Reference proteome</keyword>
<evidence type="ECO:0000313" key="1">
    <source>
        <dbReference type="EMBL" id="KNB53795.1"/>
    </source>
</evidence>
<comment type="caution">
    <text evidence="1">The sequence shown here is derived from an EMBL/GenBank/DDBJ whole genome shotgun (WGS) entry which is preliminary data.</text>
</comment>
<dbReference type="Proteomes" id="UP000037288">
    <property type="component" value="Unassembled WGS sequence"/>
</dbReference>
<name>A0A0K9XKA9_9ACTN</name>
<organism evidence="1 2">
    <name type="scientific">Streptomyces caatingaensis</name>
    <dbReference type="NCBI Taxonomy" id="1678637"/>
    <lineage>
        <taxon>Bacteria</taxon>
        <taxon>Bacillati</taxon>
        <taxon>Actinomycetota</taxon>
        <taxon>Actinomycetes</taxon>
        <taxon>Kitasatosporales</taxon>
        <taxon>Streptomycetaceae</taxon>
        <taxon>Streptomyces</taxon>
    </lineage>
</organism>
<evidence type="ECO:0000313" key="2">
    <source>
        <dbReference type="Proteomes" id="UP000037288"/>
    </source>
</evidence>
<sequence>MVSTVTADVVVAGNGEAAGGPAVPRAGGAFVVLGAQATRCAAENYQAVRAAAARHGEPCREVDPASIG</sequence>
<dbReference type="AlphaFoldDB" id="A0A0K9XKA9"/>
<reference evidence="2" key="1">
    <citation type="submission" date="2015-07" db="EMBL/GenBank/DDBJ databases">
        <title>Draft genome sequence of Streptomyces sp. CMAA 1322, a bacterium isolated from Caatinga biome, from dry forest semiarid of Brazil.</title>
        <authorList>
            <person name="Santos S.N."/>
            <person name="Gacesa R."/>
            <person name="Taketani R.G."/>
            <person name="Long P.F."/>
            <person name="Melo I.S."/>
        </authorList>
    </citation>
    <scope>NUCLEOTIDE SEQUENCE [LARGE SCALE GENOMIC DNA]</scope>
    <source>
        <strain evidence="2">CMAA 1322</strain>
    </source>
</reference>
<gene>
    <name evidence="1" type="ORF">AC230_04150</name>
</gene>
<dbReference type="EMBL" id="LFXA01000002">
    <property type="protein sequence ID" value="KNB53795.1"/>
    <property type="molecule type" value="Genomic_DNA"/>
</dbReference>